<evidence type="ECO:0000313" key="1">
    <source>
        <dbReference type="EMBL" id="GAA5046935.1"/>
    </source>
</evidence>
<reference evidence="1 2" key="1">
    <citation type="journal article" date="2019" name="Int. J. Syst. Evol. Microbiol.">
        <title>The Global Catalogue of Microorganisms (GCM) 10K type strain sequencing project: providing services to taxonomists for standard genome sequencing and annotation.</title>
        <authorList>
            <consortium name="The Broad Institute Genomics Platform"/>
            <consortium name="The Broad Institute Genome Sequencing Center for Infectious Disease"/>
            <person name="Wu L."/>
            <person name="Ma J."/>
        </authorList>
    </citation>
    <scope>NUCLEOTIDE SEQUENCE [LARGE SCALE GENOMIC DNA]</scope>
    <source>
        <strain evidence="1 2">JCM 17504</strain>
    </source>
</reference>
<gene>
    <name evidence="1" type="ORF">GCM10025751_16840</name>
</gene>
<keyword evidence="2" id="KW-1185">Reference proteome</keyword>
<name>A0AAV3UFG4_9EURY</name>
<sequence length="71" mass="7440">MIETGTLNATATNVIPVDWLGGCATATAVETTDARLAKRSTVVGRIAESGVYPRINDSDCRKISITGEDGE</sequence>
<evidence type="ECO:0000313" key="2">
    <source>
        <dbReference type="Proteomes" id="UP001501729"/>
    </source>
</evidence>
<comment type="caution">
    <text evidence="1">The sequence shown here is derived from an EMBL/GenBank/DDBJ whole genome shotgun (WGS) entry which is preliminary data.</text>
</comment>
<protein>
    <submittedName>
        <fullName evidence="1">Uncharacterized protein</fullName>
    </submittedName>
</protein>
<organism evidence="1 2">
    <name type="scientific">Haladaptatus pallidirubidus</name>
    <dbReference type="NCBI Taxonomy" id="1008152"/>
    <lineage>
        <taxon>Archaea</taxon>
        <taxon>Methanobacteriati</taxon>
        <taxon>Methanobacteriota</taxon>
        <taxon>Stenosarchaea group</taxon>
        <taxon>Halobacteria</taxon>
        <taxon>Halobacteriales</taxon>
        <taxon>Haladaptataceae</taxon>
        <taxon>Haladaptatus</taxon>
    </lineage>
</organism>
<dbReference type="Proteomes" id="UP001501729">
    <property type="component" value="Unassembled WGS sequence"/>
</dbReference>
<dbReference type="EMBL" id="BAABKX010000001">
    <property type="protein sequence ID" value="GAA5046935.1"/>
    <property type="molecule type" value="Genomic_DNA"/>
</dbReference>
<accession>A0AAV3UFG4</accession>
<proteinExistence type="predicted"/>
<dbReference type="AlphaFoldDB" id="A0AAV3UFG4"/>